<sequence>MMVDIDLIRIVDVDYIKDYTMDLKFSNGETRRIDFLPLLKGNKREELKDMNKFIQFGLTHWTLEWYNGIDFAPDFLYKQGKKVA</sequence>
<protein>
    <submittedName>
        <fullName evidence="1">DUF2442 domain-containing protein</fullName>
    </submittedName>
</protein>
<dbReference type="GeneID" id="69849113"/>
<evidence type="ECO:0000313" key="1">
    <source>
        <dbReference type="EMBL" id="MST78236.1"/>
    </source>
</evidence>
<organism evidence="1 2">
    <name type="scientific">Segatella copri</name>
    <dbReference type="NCBI Taxonomy" id="165179"/>
    <lineage>
        <taxon>Bacteria</taxon>
        <taxon>Pseudomonadati</taxon>
        <taxon>Bacteroidota</taxon>
        <taxon>Bacteroidia</taxon>
        <taxon>Bacteroidales</taxon>
        <taxon>Prevotellaceae</taxon>
        <taxon>Segatella</taxon>
    </lineage>
</organism>
<dbReference type="Gene3D" id="3.30.2020.10">
    <property type="entry name" value="NE0471-like N-terminal domain"/>
    <property type="match status" value="1"/>
</dbReference>
<dbReference type="SUPFAM" id="SSF143880">
    <property type="entry name" value="NE0471 N-terminal domain-like"/>
    <property type="match status" value="1"/>
</dbReference>
<dbReference type="InterPro" id="IPR036782">
    <property type="entry name" value="NE0471-like_N"/>
</dbReference>
<proteinExistence type="predicted"/>
<dbReference type="Pfam" id="PF10387">
    <property type="entry name" value="DUF2442"/>
    <property type="match status" value="1"/>
</dbReference>
<dbReference type="EMBL" id="VUNF01000023">
    <property type="protein sequence ID" value="MST78236.1"/>
    <property type="molecule type" value="Genomic_DNA"/>
</dbReference>
<name>A0A6I2TWR1_9BACT</name>
<accession>A0A6I2TWR1</accession>
<dbReference type="AlphaFoldDB" id="A0A6I2TWR1"/>
<dbReference type="Proteomes" id="UP000450161">
    <property type="component" value="Unassembled WGS sequence"/>
</dbReference>
<reference evidence="1 2" key="1">
    <citation type="submission" date="2019-08" db="EMBL/GenBank/DDBJ databases">
        <title>In-depth cultivation of the pig gut microbiome towards novel bacterial diversity and tailored functional studies.</title>
        <authorList>
            <person name="Wylensek D."/>
            <person name="Hitch T.C.A."/>
            <person name="Clavel T."/>
        </authorList>
    </citation>
    <scope>NUCLEOTIDE SEQUENCE [LARGE SCALE GENOMIC DNA]</scope>
    <source>
        <strain evidence="1 2">LKV-178-WT-2C</strain>
    </source>
</reference>
<dbReference type="InterPro" id="IPR018841">
    <property type="entry name" value="DUF2442"/>
</dbReference>
<comment type="caution">
    <text evidence="1">The sequence shown here is derived from an EMBL/GenBank/DDBJ whole genome shotgun (WGS) entry which is preliminary data.</text>
</comment>
<dbReference type="RefSeq" id="WP_155814079.1">
    <property type="nucleotide sequence ID" value="NZ_JAPDUT010000001.1"/>
</dbReference>
<evidence type="ECO:0000313" key="2">
    <source>
        <dbReference type="Proteomes" id="UP000450161"/>
    </source>
</evidence>
<gene>
    <name evidence="1" type="ORF">FYJ72_11290</name>
</gene>